<keyword evidence="1" id="KW-0328">Glycosyltransferase</keyword>
<gene>
    <name evidence="5" type="ORF">A45J_0307</name>
</gene>
<evidence type="ECO:0000256" key="2">
    <source>
        <dbReference type="ARBA" id="ARBA00022679"/>
    </source>
</evidence>
<protein>
    <submittedName>
        <fullName evidence="5">S-methyl-5'-thioadenosine phosphorylase</fullName>
    </submittedName>
</protein>
<dbReference type="GO" id="GO:0005829">
    <property type="term" value="C:cytosol"/>
    <property type="evidence" value="ECO:0007669"/>
    <property type="project" value="TreeGrafter"/>
</dbReference>
<evidence type="ECO:0000256" key="3">
    <source>
        <dbReference type="ARBA" id="ARBA00022726"/>
    </source>
</evidence>
<dbReference type="GO" id="GO:0019509">
    <property type="term" value="P:L-methionine salvage from methylthioadenosine"/>
    <property type="evidence" value="ECO:0007669"/>
    <property type="project" value="TreeGrafter"/>
</dbReference>
<dbReference type="GO" id="GO:0006166">
    <property type="term" value="P:purine ribonucleoside salvage"/>
    <property type="evidence" value="ECO:0007669"/>
    <property type="project" value="UniProtKB-KW"/>
</dbReference>
<accession>A0A5J4L2R2</accession>
<dbReference type="AlphaFoldDB" id="A0A5J4L2R2"/>
<proteinExistence type="inferred from homology"/>
<organism evidence="5">
    <name type="scientific">hot springs metagenome</name>
    <dbReference type="NCBI Taxonomy" id="433727"/>
    <lineage>
        <taxon>unclassified sequences</taxon>
        <taxon>metagenomes</taxon>
        <taxon>ecological metagenomes</taxon>
    </lineage>
</organism>
<keyword evidence="3" id="KW-0660">Purine salvage</keyword>
<dbReference type="Gene3D" id="3.40.50.1580">
    <property type="entry name" value="Nucleoside phosphorylase domain"/>
    <property type="match status" value="1"/>
</dbReference>
<dbReference type="Pfam" id="PF01048">
    <property type="entry name" value="PNP_UDP_1"/>
    <property type="match status" value="1"/>
</dbReference>
<dbReference type="GO" id="GO:0017061">
    <property type="term" value="F:S-methyl-5-thioadenosine phosphorylase activity"/>
    <property type="evidence" value="ECO:0007669"/>
    <property type="project" value="InterPro"/>
</dbReference>
<name>A0A5J4L2R2_9ZZZZ</name>
<comment type="caution">
    <text evidence="5">The sequence shown here is derived from an EMBL/GenBank/DDBJ whole genome shotgun (WGS) entry which is preliminary data.</text>
</comment>
<dbReference type="PANTHER" id="PTHR42679:SF2">
    <property type="entry name" value="S-METHYL-5'-THIOADENOSINE PHOSPHORYLASE"/>
    <property type="match status" value="1"/>
</dbReference>
<dbReference type="InterPro" id="IPR000845">
    <property type="entry name" value="Nucleoside_phosphorylase_d"/>
</dbReference>
<evidence type="ECO:0000313" key="5">
    <source>
        <dbReference type="EMBL" id="GER92589.1"/>
    </source>
</evidence>
<dbReference type="EMBL" id="BLAB01000001">
    <property type="protein sequence ID" value="GER92589.1"/>
    <property type="molecule type" value="Genomic_DNA"/>
</dbReference>
<dbReference type="InterPro" id="IPR010044">
    <property type="entry name" value="MTAP"/>
</dbReference>
<dbReference type="NCBIfam" id="TIGR01694">
    <property type="entry name" value="MTAP"/>
    <property type="match status" value="1"/>
</dbReference>
<feature type="domain" description="Nucleoside phosphorylase" evidence="4">
    <location>
        <begin position="2"/>
        <end position="242"/>
    </location>
</feature>
<dbReference type="PANTHER" id="PTHR42679">
    <property type="entry name" value="S-METHYL-5'-THIOADENOSINE PHOSPHORYLASE"/>
    <property type="match status" value="1"/>
</dbReference>
<dbReference type="InterPro" id="IPR035994">
    <property type="entry name" value="Nucleoside_phosphorylase_sf"/>
</dbReference>
<dbReference type="HAMAP" id="MF_01963">
    <property type="entry name" value="MTAP"/>
    <property type="match status" value="1"/>
</dbReference>
<dbReference type="FunFam" id="3.40.50.1580:FF:000012">
    <property type="entry name" value="Probable 6-oxopurine nucleoside phosphorylase"/>
    <property type="match status" value="1"/>
</dbReference>
<dbReference type="NCBIfam" id="NF006599">
    <property type="entry name" value="PRK09136.1"/>
    <property type="match status" value="1"/>
</dbReference>
<dbReference type="SUPFAM" id="SSF53167">
    <property type="entry name" value="Purine and uridine phosphorylases"/>
    <property type="match status" value="1"/>
</dbReference>
<reference evidence="5" key="1">
    <citation type="submission" date="2019-10" db="EMBL/GenBank/DDBJ databases">
        <title>Metagenomic sequencing of thiosulfate-disproportionating enrichment culture.</title>
        <authorList>
            <person name="Umezawa K."/>
            <person name="Kojima H."/>
            <person name="Fukui M."/>
        </authorList>
    </citation>
    <scope>NUCLEOTIDE SEQUENCE</scope>
    <source>
        <strain evidence="5">45J</strain>
    </source>
</reference>
<evidence type="ECO:0000259" key="4">
    <source>
        <dbReference type="Pfam" id="PF01048"/>
    </source>
</evidence>
<keyword evidence="2" id="KW-0808">Transferase</keyword>
<sequence>MRIGLIGGSGLYEIEGLEITNEVSISTPYGNPSSVYKIGTIDDKEIVFLPRHGTPHTIPPHKINYRANIWGFKSLDVDRIISVSAVGGINKDFFPGHIVLLDQIIDMTYGARESTFYDKESVIHIDFTDPYCPEMRDFIIKASHNIKLPVKPSGTYICVNGPRLETAKEIQFFSMIGADVVGMTAMPEASLARELEMCICGISVVTNYAAGISDKKLTATEVVETMKNSINNIKSLVKEVIKHITIERNCPCKDALKDARC</sequence>
<dbReference type="CDD" id="cd09010">
    <property type="entry name" value="MTAP_SsMTAPII_like_MTIP"/>
    <property type="match status" value="1"/>
</dbReference>
<evidence type="ECO:0000256" key="1">
    <source>
        <dbReference type="ARBA" id="ARBA00022676"/>
    </source>
</evidence>